<evidence type="ECO:0000256" key="10">
    <source>
        <dbReference type="ARBA" id="ARBA00023237"/>
    </source>
</evidence>
<evidence type="ECO:0000256" key="2">
    <source>
        <dbReference type="ARBA" id="ARBA00022448"/>
    </source>
</evidence>
<name>A0ABY7TIR4_9SPHN</name>
<dbReference type="PROSITE" id="PS52016">
    <property type="entry name" value="TONB_DEPENDENT_REC_3"/>
    <property type="match status" value="1"/>
</dbReference>
<comment type="subcellular location">
    <subcellularLocation>
        <location evidence="1 11">Cell outer membrane</location>
        <topology evidence="1 11">Multi-pass membrane protein</topology>
    </subcellularLocation>
</comment>
<feature type="chain" id="PRO_5046487377" evidence="13">
    <location>
        <begin position="27"/>
        <end position="734"/>
    </location>
</feature>
<sequence>MNALLRIARAALPVATSLVALTPVYAQTTTAQPAAEGLGDIVVTAEKRPSVLQRTPIAISVIDPEAIKRNNVGSVEDLARIAPSFSFQAQHTQAILSIRGVSSRDTSEIGDPAVALSIDGTYSQRAVGLNAAIFDIDRIEVLRGPQGTLLGRNATGGAVNIVTGKPMLDHFAASVSAEAGNYDAFITKGMVNLPVTDTLAIRAAFQTRDHSGYRENYPARDGDDEHSKAARLTALFKPTDRFSVTLSGEYTFQNGVGPVPQAIAWRNGANGTTDFENKPAIPGDGKTFSLTQGGFLHLETTAIRWNVDYDLGIANITYLGGFRSVDFKRLANYGTVYGGPRQNLSFNQVEKPETWNHELRLTSKAGGPLKWQIGGFYFREKNDLTTLIEDYPGKAALLAPASVLQRYRYPDVVSESKALFGQVGYKLTDTVEVEAGTRYSDNDKHRTGFNQITNTNAFYSTGAINYTTTQQASDAASKIWTYHAGLNWQATPRHLLYAKFDTGFKDGGFTDLASYDPEKITAYEIGSKNRFFGNTLQVNLAAFWYDYSDQQVTQSVNINGTARNLVVNAGKSRYKGAEVELNWLATPADRFDAFVGYTHAEYTNFAVLFNGVNTQLAGNTPPQAPRWSVNLGYSHDFELASGTLTPRLQTHIESETYFTFFNRGTDRQGGYHRSDFTLTYKPRSGAWQVDAFVRNIEDKLILSYAFDPTGATRSAYVYQYAPPRTFGGRVTVNF</sequence>
<evidence type="ECO:0000313" key="17">
    <source>
        <dbReference type="Proteomes" id="UP001220395"/>
    </source>
</evidence>
<dbReference type="EMBL" id="CP117411">
    <property type="protein sequence ID" value="WCT73085.1"/>
    <property type="molecule type" value="Genomic_DNA"/>
</dbReference>
<dbReference type="PANTHER" id="PTHR32552">
    <property type="entry name" value="FERRICHROME IRON RECEPTOR-RELATED"/>
    <property type="match status" value="1"/>
</dbReference>
<organism evidence="16 17">
    <name type="scientific">Sphingomonas naphthae</name>
    <dbReference type="NCBI Taxonomy" id="1813468"/>
    <lineage>
        <taxon>Bacteria</taxon>
        <taxon>Pseudomonadati</taxon>
        <taxon>Pseudomonadota</taxon>
        <taxon>Alphaproteobacteria</taxon>
        <taxon>Sphingomonadales</taxon>
        <taxon>Sphingomonadaceae</taxon>
        <taxon>Sphingomonas</taxon>
    </lineage>
</organism>
<keyword evidence="17" id="KW-1185">Reference proteome</keyword>
<dbReference type="Pfam" id="PF00593">
    <property type="entry name" value="TonB_dep_Rec_b-barrel"/>
    <property type="match status" value="1"/>
</dbReference>
<proteinExistence type="inferred from homology"/>
<keyword evidence="4" id="KW-0410">Iron transport</keyword>
<evidence type="ECO:0000256" key="11">
    <source>
        <dbReference type="PROSITE-ProRule" id="PRU01360"/>
    </source>
</evidence>
<feature type="signal peptide" evidence="13">
    <location>
        <begin position="1"/>
        <end position="26"/>
    </location>
</feature>
<dbReference type="PANTHER" id="PTHR32552:SF81">
    <property type="entry name" value="TONB-DEPENDENT OUTER MEMBRANE RECEPTOR"/>
    <property type="match status" value="1"/>
</dbReference>
<dbReference type="InterPro" id="IPR012910">
    <property type="entry name" value="Plug_dom"/>
</dbReference>
<evidence type="ECO:0000313" key="16">
    <source>
        <dbReference type="EMBL" id="WCT73085.1"/>
    </source>
</evidence>
<dbReference type="Gene3D" id="2.40.170.20">
    <property type="entry name" value="TonB-dependent receptor, beta-barrel domain"/>
    <property type="match status" value="1"/>
</dbReference>
<keyword evidence="8 12" id="KW-0798">TonB box</keyword>
<evidence type="ECO:0000256" key="13">
    <source>
        <dbReference type="SAM" id="SignalP"/>
    </source>
</evidence>
<accession>A0ABY7TIR4</accession>
<evidence type="ECO:0000256" key="6">
    <source>
        <dbReference type="ARBA" id="ARBA00023004"/>
    </source>
</evidence>
<evidence type="ECO:0000256" key="8">
    <source>
        <dbReference type="ARBA" id="ARBA00023077"/>
    </source>
</evidence>
<keyword evidence="10 11" id="KW-0998">Cell outer membrane</keyword>
<protein>
    <submittedName>
        <fullName evidence="16">TonB-dependent receptor</fullName>
    </submittedName>
</protein>
<keyword evidence="2 11" id="KW-0813">Transport</keyword>
<evidence type="ECO:0000256" key="5">
    <source>
        <dbReference type="ARBA" id="ARBA00022692"/>
    </source>
</evidence>
<keyword evidence="7" id="KW-0406">Ion transport</keyword>
<dbReference type="RefSeq" id="WP_273687059.1">
    <property type="nucleotide sequence ID" value="NZ_CP117411.1"/>
</dbReference>
<evidence type="ECO:0000256" key="7">
    <source>
        <dbReference type="ARBA" id="ARBA00023065"/>
    </source>
</evidence>
<dbReference type="SUPFAM" id="SSF56935">
    <property type="entry name" value="Porins"/>
    <property type="match status" value="1"/>
</dbReference>
<dbReference type="Proteomes" id="UP001220395">
    <property type="component" value="Chromosome"/>
</dbReference>
<evidence type="ECO:0000256" key="1">
    <source>
        <dbReference type="ARBA" id="ARBA00004571"/>
    </source>
</evidence>
<keyword evidence="16" id="KW-0675">Receptor</keyword>
<evidence type="ECO:0000259" key="14">
    <source>
        <dbReference type="Pfam" id="PF00593"/>
    </source>
</evidence>
<keyword evidence="13" id="KW-0732">Signal</keyword>
<dbReference type="InterPro" id="IPR000531">
    <property type="entry name" value="Beta-barrel_TonB"/>
</dbReference>
<gene>
    <name evidence="16" type="ORF">PQ455_15840</name>
</gene>
<evidence type="ECO:0000256" key="4">
    <source>
        <dbReference type="ARBA" id="ARBA00022496"/>
    </source>
</evidence>
<evidence type="ECO:0000256" key="9">
    <source>
        <dbReference type="ARBA" id="ARBA00023136"/>
    </source>
</evidence>
<comment type="similarity">
    <text evidence="11 12">Belongs to the TonB-dependent receptor family.</text>
</comment>
<feature type="domain" description="TonB-dependent receptor-like beta-barrel" evidence="14">
    <location>
        <begin position="244"/>
        <end position="696"/>
    </location>
</feature>
<dbReference type="Pfam" id="PF07715">
    <property type="entry name" value="Plug"/>
    <property type="match status" value="1"/>
</dbReference>
<keyword evidence="3 11" id="KW-1134">Transmembrane beta strand</keyword>
<evidence type="ECO:0000259" key="15">
    <source>
        <dbReference type="Pfam" id="PF07715"/>
    </source>
</evidence>
<evidence type="ECO:0000256" key="12">
    <source>
        <dbReference type="RuleBase" id="RU003357"/>
    </source>
</evidence>
<reference evidence="16 17" key="1">
    <citation type="submission" date="2023-02" db="EMBL/GenBank/DDBJ databases">
        <title>Genome sequence of Sphingomonas naphthae.</title>
        <authorList>
            <person name="Kim S."/>
            <person name="Heo J."/>
            <person name="Kwon S.-W."/>
        </authorList>
    </citation>
    <scope>NUCLEOTIDE SEQUENCE [LARGE SCALE GENOMIC DNA]</scope>
    <source>
        <strain evidence="16 17">KACC 18716</strain>
    </source>
</reference>
<dbReference type="InterPro" id="IPR036942">
    <property type="entry name" value="Beta-barrel_TonB_sf"/>
</dbReference>
<dbReference type="InterPro" id="IPR039426">
    <property type="entry name" value="TonB-dep_rcpt-like"/>
</dbReference>
<keyword evidence="9 11" id="KW-0472">Membrane</keyword>
<keyword evidence="5 11" id="KW-0812">Transmembrane</keyword>
<keyword evidence="6" id="KW-0408">Iron</keyword>
<evidence type="ECO:0000256" key="3">
    <source>
        <dbReference type="ARBA" id="ARBA00022452"/>
    </source>
</evidence>
<feature type="domain" description="TonB-dependent receptor plug" evidence="15">
    <location>
        <begin position="52"/>
        <end position="158"/>
    </location>
</feature>